<evidence type="ECO:0000259" key="4">
    <source>
        <dbReference type="PROSITE" id="PS51084"/>
    </source>
</evidence>
<protein>
    <submittedName>
        <fullName evidence="5">Histidine triad (HIT) nucleotide-binding protein, cyanobacterial subgroup</fullName>
    </submittedName>
</protein>
<dbReference type="PANTHER" id="PTHR23089">
    <property type="entry name" value="HISTIDINE TRIAD HIT PROTEIN"/>
    <property type="match status" value="1"/>
</dbReference>
<reference evidence="5 6" key="1">
    <citation type="journal article" name="Front. Microbiol.">
        <title>Sugar Metabolism of the First Thermophilic Planctomycete Thermogutta terrifontis: Comparative Genomic and Transcriptomic Approaches.</title>
        <authorList>
            <person name="Elcheninov A.G."/>
            <person name="Menzel P."/>
            <person name="Gudbergsdottir S.R."/>
            <person name="Slesarev A.I."/>
            <person name="Kadnikov V.V."/>
            <person name="Krogh A."/>
            <person name="Bonch-Osmolovskaya E.A."/>
            <person name="Peng X."/>
            <person name="Kublanov I.V."/>
        </authorList>
    </citation>
    <scope>NUCLEOTIDE SEQUENCE [LARGE SCALE GENOMIC DNA]</scope>
    <source>
        <strain evidence="5 6">R1</strain>
    </source>
</reference>
<dbReference type="PROSITE" id="PS51084">
    <property type="entry name" value="HIT_2"/>
    <property type="match status" value="1"/>
</dbReference>
<dbReference type="Proteomes" id="UP000215086">
    <property type="component" value="Chromosome"/>
</dbReference>
<dbReference type="InterPro" id="IPR019808">
    <property type="entry name" value="Histidine_triad_CS"/>
</dbReference>
<evidence type="ECO:0000256" key="1">
    <source>
        <dbReference type="PIRSR" id="PIRSR601310-1"/>
    </source>
</evidence>
<dbReference type="InterPro" id="IPR036265">
    <property type="entry name" value="HIT-like_sf"/>
</dbReference>
<feature type="active site" description="Tele-AMP-histidine intermediate" evidence="1">
    <location>
        <position position="100"/>
    </location>
</feature>
<evidence type="ECO:0000313" key="5">
    <source>
        <dbReference type="EMBL" id="ASV75211.1"/>
    </source>
</evidence>
<dbReference type="OrthoDB" id="9784774at2"/>
<accession>A0A286RGX3</accession>
<gene>
    <name evidence="5" type="ORF">THTE_2609</name>
</gene>
<evidence type="ECO:0000256" key="2">
    <source>
        <dbReference type="PIRSR" id="PIRSR601310-3"/>
    </source>
</evidence>
<dbReference type="SUPFAM" id="SSF54197">
    <property type="entry name" value="HIT-like"/>
    <property type="match status" value="1"/>
</dbReference>
<dbReference type="PRINTS" id="PR00332">
    <property type="entry name" value="HISTRIAD"/>
</dbReference>
<dbReference type="CDD" id="cd01276">
    <property type="entry name" value="PKCI_related"/>
    <property type="match status" value="1"/>
</dbReference>
<dbReference type="PROSITE" id="PS00892">
    <property type="entry name" value="HIT_1"/>
    <property type="match status" value="1"/>
</dbReference>
<dbReference type="KEGG" id="ttf:THTE_2609"/>
<sequence>MSPKTVFKKIIDREIPADIVYEDADCIAFKDINPQAPVHIIVIPKKEIPNIEALQEEDAELIGRCFLAMQTIATQLGLSQGYRVVLNNGRDAGQEVMHLHFHMLAGRQFGWPPG</sequence>
<proteinExistence type="predicted"/>
<keyword evidence="6" id="KW-1185">Reference proteome</keyword>
<dbReference type="RefSeq" id="WP_095415336.1">
    <property type="nucleotide sequence ID" value="NZ_CP018477.1"/>
</dbReference>
<feature type="short sequence motif" description="Histidine triad motif" evidence="2 3">
    <location>
        <begin position="98"/>
        <end position="102"/>
    </location>
</feature>
<dbReference type="EMBL" id="CP018477">
    <property type="protein sequence ID" value="ASV75211.1"/>
    <property type="molecule type" value="Genomic_DNA"/>
</dbReference>
<evidence type="ECO:0000256" key="3">
    <source>
        <dbReference type="PROSITE-ProRule" id="PRU00464"/>
    </source>
</evidence>
<dbReference type="AlphaFoldDB" id="A0A286RGX3"/>
<dbReference type="InterPro" id="IPR001310">
    <property type="entry name" value="Histidine_triad_HIT"/>
</dbReference>
<feature type="domain" description="HIT" evidence="4">
    <location>
        <begin position="6"/>
        <end position="114"/>
    </location>
</feature>
<name>A0A286RGX3_9BACT</name>
<dbReference type="FunFam" id="3.30.428.10:FF:000005">
    <property type="entry name" value="Histidine triad nucleotide-binding protein 1"/>
    <property type="match status" value="1"/>
</dbReference>
<dbReference type="Gene3D" id="3.30.428.10">
    <property type="entry name" value="HIT-like"/>
    <property type="match status" value="1"/>
</dbReference>
<dbReference type="InterPro" id="IPR011146">
    <property type="entry name" value="HIT-like"/>
</dbReference>
<dbReference type="Pfam" id="PF01230">
    <property type="entry name" value="HIT"/>
    <property type="match status" value="1"/>
</dbReference>
<dbReference type="GO" id="GO:0003824">
    <property type="term" value="F:catalytic activity"/>
    <property type="evidence" value="ECO:0007669"/>
    <property type="project" value="InterPro"/>
</dbReference>
<organism evidence="5 6">
    <name type="scientific">Thermogutta terrifontis</name>
    <dbReference type="NCBI Taxonomy" id="1331910"/>
    <lineage>
        <taxon>Bacteria</taxon>
        <taxon>Pseudomonadati</taxon>
        <taxon>Planctomycetota</taxon>
        <taxon>Planctomycetia</taxon>
        <taxon>Pirellulales</taxon>
        <taxon>Thermoguttaceae</taxon>
        <taxon>Thermogutta</taxon>
    </lineage>
</organism>
<evidence type="ECO:0000313" key="6">
    <source>
        <dbReference type="Proteomes" id="UP000215086"/>
    </source>
</evidence>